<gene>
    <name evidence="2" type="ORF">SELMODRAFT_125069</name>
</gene>
<accession>D8SU95</accession>
<feature type="domain" description="Bulb-type lectin" evidence="1">
    <location>
        <begin position="1"/>
        <end position="104"/>
    </location>
</feature>
<dbReference type="EMBL" id="GL377642">
    <property type="protein sequence ID" value="EFJ11966.1"/>
    <property type="molecule type" value="Genomic_DNA"/>
</dbReference>
<evidence type="ECO:0000313" key="3">
    <source>
        <dbReference type="Proteomes" id="UP000001514"/>
    </source>
</evidence>
<dbReference type="Gramene" id="EFJ11966">
    <property type="protein sequence ID" value="EFJ11966"/>
    <property type="gene ID" value="SELMODRAFT_125069"/>
</dbReference>
<evidence type="ECO:0000313" key="2">
    <source>
        <dbReference type="EMBL" id="EFJ11966.1"/>
    </source>
</evidence>
<reference evidence="2 3" key="1">
    <citation type="journal article" date="2011" name="Science">
        <title>The Selaginella genome identifies genetic changes associated with the evolution of vascular plants.</title>
        <authorList>
            <person name="Banks J.A."/>
            <person name="Nishiyama T."/>
            <person name="Hasebe M."/>
            <person name="Bowman J.L."/>
            <person name="Gribskov M."/>
            <person name="dePamphilis C."/>
            <person name="Albert V.A."/>
            <person name="Aono N."/>
            <person name="Aoyama T."/>
            <person name="Ambrose B.A."/>
            <person name="Ashton N.W."/>
            <person name="Axtell M.J."/>
            <person name="Barker E."/>
            <person name="Barker M.S."/>
            <person name="Bennetzen J.L."/>
            <person name="Bonawitz N.D."/>
            <person name="Chapple C."/>
            <person name="Cheng C."/>
            <person name="Correa L.G."/>
            <person name="Dacre M."/>
            <person name="DeBarry J."/>
            <person name="Dreyer I."/>
            <person name="Elias M."/>
            <person name="Engstrom E.M."/>
            <person name="Estelle M."/>
            <person name="Feng L."/>
            <person name="Finet C."/>
            <person name="Floyd S.K."/>
            <person name="Frommer W.B."/>
            <person name="Fujita T."/>
            <person name="Gramzow L."/>
            <person name="Gutensohn M."/>
            <person name="Harholt J."/>
            <person name="Hattori M."/>
            <person name="Heyl A."/>
            <person name="Hirai T."/>
            <person name="Hiwatashi Y."/>
            <person name="Ishikawa M."/>
            <person name="Iwata M."/>
            <person name="Karol K.G."/>
            <person name="Koehler B."/>
            <person name="Kolukisaoglu U."/>
            <person name="Kubo M."/>
            <person name="Kurata T."/>
            <person name="Lalonde S."/>
            <person name="Li K."/>
            <person name="Li Y."/>
            <person name="Litt A."/>
            <person name="Lyons E."/>
            <person name="Manning G."/>
            <person name="Maruyama T."/>
            <person name="Michael T.P."/>
            <person name="Mikami K."/>
            <person name="Miyazaki S."/>
            <person name="Morinaga S."/>
            <person name="Murata T."/>
            <person name="Mueller-Roeber B."/>
            <person name="Nelson D.R."/>
            <person name="Obara M."/>
            <person name="Oguri Y."/>
            <person name="Olmstead R.G."/>
            <person name="Onodera N."/>
            <person name="Petersen B.L."/>
            <person name="Pils B."/>
            <person name="Prigge M."/>
            <person name="Rensing S.A."/>
            <person name="Riano-Pachon D.M."/>
            <person name="Roberts A.W."/>
            <person name="Sato Y."/>
            <person name="Scheller H.V."/>
            <person name="Schulz B."/>
            <person name="Schulz C."/>
            <person name="Shakirov E.V."/>
            <person name="Shibagaki N."/>
            <person name="Shinohara N."/>
            <person name="Shippen D.E."/>
            <person name="Soerensen I."/>
            <person name="Sotooka R."/>
            <person name="Sugimoto N."/>
            <person name="Sugita M."/>
            <person name="Sumikawa N."/>
            <person name="Tanurdzic M."/>
            <person name="Theissen G."/>
            <person name="Ulvskov P."/>
            <person name="Wakazuki S."/>
            <person name="Weng J.K."/>
            <person name="Willats W.W."/>
            <person name="Wipf D."/>
            <person name="Wolf P.G."/>
            <person name="Yang L."/>
            <person name="Zimmer A.D."/>
            <person name="Zhu Q."/>
            <person name="Mitros T."/>
            <person name="Hellsten U."/>
            <person name="Loque D."/>
            <person name="Otillar R."/>
            <person name="Salamov A."/>
            <person name="Schmutz J."/>
            <person name="Shapiro H."/>
            <person name="Lindquist E."/>
            <person name="Lucas S."/>
            <person name="Rokhsar D."/>
            <person name="Grigoriev I.V."/>
        </authorList>
    </citation>
    <scope>NUCLEOTIDE SEQUENCE [LARGE SCALE GENOMIC DNA]</scope>
</reference>
<dbReference type="InParanoid" id="D8SU95"/>
<dbReference type="HOGENOM" id="CLU_164480_1_0_1"/>
<evidence type="ECO:0000259" key="1">
    <source>
        <dbReference type="PROSITE" id="PS50927"/>
    </source>
</evidence>
<proteinExistence type="predicted"/>
<sequence>MLVSGAFLLSPNQIYILHMQNDCNLVLYYRKIVVWNTKTDKKGVGCFLRIHKNGSLVIYDNNINVIWSNMYWKNDGFVFSLCVENTGHVVVYDTDNQICIWISK</sequence>
<dbReference type="PROSITE" id="PS50927">
    <property type="entry name" value="BULB_LECTIN"/>
    <property type="match status" value="1"/>
</dbReference>
<protein>
    <recommendedName>
        <fullName evidence="1">Bulb-type lectin domain-containing protein</fullName>
    </recommendedName>
</protein>
<keyword evidence="3" id="KW-1185">Reference proteome</keyword>
<name>D8SU95_SELML</name>
<dbReference type="Proteomes" id="UP000001514">
    <property type="component" value="Unassembled WGS sequence"/>
</dbReference>
<dbReference type="SMART" id="SM00108">
    <property type="entry name" value="B_lectin"/>
    <property type="match status" value="1"/>
</dbReference>
<dbReference type="KEGG" id="smo:SELMODRAFT_125069"/>
<dbReference type="InterPro" id="IPR036426">
    <property type="entry name" value="Bulb-type_lectin_dom_sf"/>
</dbReference>
<dbReference type="InterPro" id="IPR001480">
    <property type="entry name" value="Bulb-type_lectin_dom"/>
</dbReference>
<dbReference type="Gene3D" id="2.90.10.30">
    <property type="match status" value="1"/>
</dbReference>
<organism evidence="3">
    <name type="scientific">Selaginella moellendorffii</name>
    <name type="common">Spikemoss</name>
    <dbReference type="NCBI Taxonomy" id="88036"/>
    <lineage>
        <taxon>Eukaryota</taxon>
        <taxon>Viridiplantae</taxon>
        <taxon>Streptophyta</taxon>
        <taxon>Embryophyta</taxon>
        <taxon>Tracheophyta</taxon>
        <taxon>Lycopodiopsida</taxon>
        <taxon>Selaginellales</taxon>
        <taxon>Selaginellaceae</taxon>
        <taxon>Selaginella</taxon>
    </lineage>
</organism>
<dbReference type="SUPFAM" id="SSF51110">
    <property type="entry name" value="alpha-D-mannose-specific plant lectins"/>
    <property type="match status" value="1"/>
</dbReference>
<dbReference type="AlphaFoldDB" id="D8SU95"/>